<dbReference type="InterPro" id="IPR036388">
    <property type="entry name" value="WH-like_DNA-bd_sf"/>
</dbReference>
<proteinExistence type="inferred from homology"/>
<protein>
    <submittedName>
        <fullName evidence="7">LysR family transcriptional regulator</fullName>
    </submittedName>
</protein>
<dbReference type="PRINTS" id="PR00039">
    <property type="entry name" value="HTHLYSR"/>
</dbReference>
<dbReference type="PANTHER" id="PTHR30537">
    <property type="entry name" value="HTH-TYPE TRANSCRIPTIONAL REGULATOR"/>
    <property type="match status" value="1"/>
</dbReference>
<organism evidence="7 8">
    <name type="scientific">Paraburkholderia kirstenboschensis</name>
    <dbReference type="NCBI Taxonomy" id="1245436"/>
    <lineage>
        <taxon>Bacteria</taxon>
        <taxon>Pseudomonadati</taxon>
        <taxon>Pseudomonadota</taxon>
        <taxon>Betaproteobacteria</taxon>
        <taxon>Burkholderiales</taxon>
        <taxon>Burkholderiaceae</taxon>
        <taxon>Paraburkholderia</taxon>
    </lineage>
</organism>
<dbReference type="RefSeq" id="WP_317015925.1">
    <property type="nucleotide sequence ID" value="NZ_CP136511.1"/>
</dbReference>
<dbReference type="Proteomes" id="UP001302652">
    <property type="component" value="Chromosome 3"/>
</dbReference>
<dbReference type="CDD" id="cd08474">
    <property type="entry name" value="PBP2_CrgA_like_5"/>
    <property type="match status" value="1"/>
</dbReference>
<dbReference type="Gene3D" id="1.10.10.10">
    <property type="entry name" value="Winged helix-like DNA-binding domain superfamily/Winged helix DNA-binding domain"/>
    <property type="match status" value="1"/>
</dbReference>
<evidence type="ECO:0000256" key="1">
    <source>
        <dbReference type="ARBA" id="ARBA00009437"/>
    </source>
</evidence>
<evidence type="ECO:0000256" key="2">
    <source>
        <dbReference type="ARBA" id="ARBA00023015"/>
    </source>
</evidence>
<evidence type="ECO:0000313" key="7">
    <source>
        <dbReference type="EMBL" id="WOD14136.1"/>
    </source>
</evidence>
<reference evidence="7 8" key="1">
    <citation type="submission" date="2023-10" db="EMBL/GenBank/DDBJ databases">
        <title>Surface-active antibiotics is a multifunctional adaptation for post-fire microbes.</title>
        <authorList>
            <person name="Liu M.D."/>
            <person name="Du Y."/>
            <person name="Koupaei S.K."/>
            <person name="Kim N.R."/>
            <person name="Zhang W."/>
            <person name="Traxler M.F."/>
        </authorList>
    </citation>
    <scope>NUCLEOTIDE SEQUENCE [LARGE SCALE GENOMIC DNA]</scope>
    <source>
        <strain evidence="7 8">F3</strain>
    </source>
</reference>
<dbReference type="InterPro" id="IPR005119">
    <property type="entry name" value="LysR_subst-bd"/>
</dbReference>
<evidence type="ECO:0000259" key="6">
    <source>
        <dbReference type="PROSITE" id="PS50931"/>
    </source>
</evidence>
<dbReference type="PROSITE" id="PS50931">
    <property type="entry name" value="HTH_LYSR"/>
    <property type="match status" value="1"/>
</dbReference>
<evidence type="ECO:0000256" key="3">
    <source>
        <dbReference type="ARBA" id="ARBA00023125"/>
    </source>
</evidence>
<dbReference type="EMBL" id="CP136511">
    <property type="protein sequence ID" value="WOD14136.1"/>
    <property type="molecule type" value="Genomic_DNA"/>
</dbReference>
<keyword evidence="8" id="KW-1185">Reference proteome</keyword>
<dbReference type="SUPFAM" id="SSF53850">
    <property type="entry name" value="Periplasmic binding protein-like II"/>
    <property type="match status" value="1"/>
</dbReference>
<dbReference type="InterPro" id="IPR058163">
    <property type="entry name" value="LysR-type_TF_proteobact-type"/>
</dbReference>
<dbReference type="PANTHER" id="PTHR30537:SF1">
    <property type="entry name" value="HTH-TYPE TRANSCRIPTIONAL REGULATOR PGRR"/>
    <property type="match status" value="1"/>
</dbReference>
<accession>A0ABZ0EC82</accession>
<dbReference type="Pfam" id="PF03466">
    <property type="entry name" value="LysR_substrate"/>
    <property type="match status" value="1"/>
</dbReference>
<dbReference type="SUPFAM" id="SSF46785">
    <property type="entry name" value="Winged helix' DNA-binding domain"/>
    <property type="match status" value="1"/>
</dbReference>
<evidence type="ECO:0000256" key="5">
    <source>
        <dbReference type="SAM" id="MobiDB-lite"/>
    </source>
</evidence>
<dbReference type="Pfam" id="PF00126">
    <property type="entry name" value="HTH_1"/>
    <property type="match status" value="1"/>
</dbReference>
<dbReference type="InterPro" id="IPR000847">
    <property type="entry name" value="LysR_HTH_N"/>
</dbReference>
<dbReference type="InterPro" id="IPR036390">
    <property type="entry name" value="WH_DNA-bd_sf"/>
</dbReference>
<dbReference type="Gene3D" id="3.40.190.290">
    <property type="match status" value="1"/>
</dbReference>
<evidence type="ECO:0000313" key="8">
    <source>
        <dbReference type="Proteomes" id="UP001302652"/>
    </source>
</evidence>
<keyword evidence="4" id="KW-0804">Transcription</keyword>
<keyword evidence="2" id="KW-0805">Transcription regulation</keyword>
<comment type="similarity">
    <text evidence="1">Belongs to the LysR transcriptional regulatory family.</text>
</comment>
<keyword evidence="3" id="KW-0238">DNA-binding</keyword>
<feature type="domain" description="HTH lysR-type" evidence="6">
    <location>
        <begin position="28"/>
        <end position="85"/>
    </location>
</feature>
<evidence type="ECO:0000256" key="4">
    <source>
        <dbReference type="ARBA" id="ARBA00023163"/>
    </source>
</evidence>
<gene>
    <name evidence="7" type="ORF">RW095_01010</name>
</gene>
<name>A0ABZ0EC82_9BURK</name>
<sequence>MRRSIGATPSLHQSKNNCEGARRNMQREDLLDLNAYVAVAEERSFTRAAVKLKTSQSALSYAIRRLETRLGVRLLHRTTRNVAPTDAGERLLQTLGPAFENIQTELESLAELRQTPVGALRIDAPEHAIDTLWPKLETFIRDHPLVKLEIEISSNYPDIVTGRFDAGIRLGEEVAKDMVAVRVGPVMRMVVVGSPAYFMKRPKPSTPYDISGHECIHYRRPSTGQLRPWEFSKKGRAVNASVEGQLVFNNLNTIIKATKSGLGMAYLPEDFLRQEVADGSLIQVLTDWCPSISGYHLYYPSRRLKSAALGLLIEALRYQR</sequence>
<feature type="region of interest" description="Disordered" evidence="5">
    <location>
        <begin position="1"/>
        <end position="23"/>
    </location>
</feature>